<evidence type="ECO:0000313" key="3">
    <source>
        <dbReference type="Proteomes" id="UP000324800"/>
    </source>
</evidence>
<organism evidence="2 3">
    <name type="scientific">Streblomastix strix</name>
    <dbReference type="NCBI Taxonomy" id="222440"/>
    <lineage>
        <taxon>Eukaryota</taxon>
        <taxon>Metamonada</taxon>
        <taxon>Preaxostyla</taxon>
        <taxon>Oxymonadida</taxon>
        <taxon>Streblomastigidae</taxon>
        <taxon>Streblomastix</taxon>
    </lineage>
</organism>
<name>A0A5J4WKQ0_9EUKA</name>
<dbReference type="Proteomes" id="UP000324800">
    <property type="component" value="Unassembled WGS sequence"/>
</dbReference>
<dbReference type="AlphaFoldDB" id="A0A5J4WKQ0"/>
<reference evidence="2 3" key="1">
    <citation type="submission" date="2019-03" db="EMBL/GenBank/DDBJ databases">
        <title>Single cell metagenomics reveals metabolic interactions within the superorganism composed of flagellate Streblomastix strix and complex community of Bacteroidetes bacteria on its surface.</title>
        <authorList>
            <person name="Treitli S.C."/>
            <person name="Kolisko M."/>
            <person name="Husnik F."/>
            <person name="Keeling P."/>
            <person name="Hampl V."/>
        </authorList>
    </citation>
    <scope>NUCLEOTIDE SEQUENCE [LARGE SCALE GENOMIC DNA]</scope>
    <source>
        <strain evidence="2">ST1C</strain>
    </source>
</reference>
<evidence type="ECO:0000313" key="2">
    <source>
        <dbReference type="EMBL" id="KAA6395574.1"/>
    </source>
</evidence>
<proteinExistence type="predicted"/>
<sequence length="80" mass="9689">MRKSFGSTHQFRRQQQILYSWRELSDSEPGERYDEKEAHATTRKNRGIPHRSRVDHGRKQLIEFLDFVNMARETQQMIIK</sequence>
<protein>
    <submittedName>
        <fullName evidence="2">Uncharacterized protein</fullName>
    </submittedName>
</protein>
<feature type="region of interest" description="Disordered" evidence="1">
    <location>
        <begin position="23"/>
        <end position="53"/>
    </location>
</feature>
<comment type="caution">
    <text evidence="2">The sequence shown here is derived from an EMBL/GenBank/DDBJ whole genome shotgun (WGS) entry which is preliminary data.</text>
</comment>
<feature type="compositionally biased region" description="Basic residues" evidence="1">
    <location>
        <begin position="41"/>
        <end position="51"/>
    </location>
</feature>
<accession>A0A5J4WKQ0</accession>
<feature type="compositionally biased region" description="Basic and acidic residues" evidence="1">
    <location>
        <begin position="23"/>
        <end position="40"/>
    </location>
</feature>
<evidence type="ECO:0000256" key="1">
    <source>
        <dbReference type="SAM" id="MobiDB-lite"/>
    </source>
</evidence>
<dbReference type="EMBL" id="SNRW01001648">
    <property type="protein sequence ID" value="KAA6395574.1"/>
    <property type="molecule type" value="Genomic_DNA"/>
</dbReference>
<gene>
    <name evidence="2" type="ORF">EZS28_008899</name>
</gene>